<evidence type="ECO:0000313" key="5">
    <source>
        <dbReference type="Proteomes" id="UP000030645"/>
    </source>
</evidence>
<dbReference type="InterPro" id="IPR057670">
    <property type="entry name" value="SH3_retrovirus"/>
</dbReference>
<accession>W9RZ97</accession>
<name>W9RZ97_9ROSA</name>
<dbReference type="Pfam" id="PF07727">
    <property type="entry name" value="RVT_2"/>
    <property type="match status" value="1"/>
</dbReference>
<sequence>MTKMPFTAKGVRATEPLQLIHSDVCGLLNVQVRGAYEYYATFIDDYSRYGYVYLMQRKSETFGKFREFRAEVEKQLGKPIKTPRSDREGEYMDQEFRDFLIEEGVVSQLTAPGTPQQNGVAERRNRTLLDMIRSMLSYSSLPTSFWGHALKTAIPAHVLRQKTGKLEPRSEVYIFVGYPQGTRGGLFYSQADQKVFVSTNATFLEHDYMIDFKPRSKIVLEELLSDEIRPQPTRVVGPLRQKTIVPDQTLMAPRRSRRVSRLPDRYTGEAQIVTADDGKEDPSTFRDAMDDSNKEEWQAAMKLEIESMHSNSVWQLVDLPEGVKPIRCKWIYKRKRGVDGKVETYKARLVAKGYTQKEGVDYEETFSPVAMLKSIRILLAIAAYFDYEIWQMDVKTPFLNGYLDETIYMDQLEG</sequence>
<dbReference type="GO" id="GO:0015074">
    <property type="term" value="P:DNA integration"/>
    <property type="evidence" value="ECO:0007669"/>
    <property type="project" value="InterPro"/>
</dbReference>
<evidence type="ECO:0000256" key="1">
    <source>
        <dbReference type="ARBA" id="ARBA00022723"/>
    </source>
</evidence>
<gene>
    <name evidence="4" type="ORF">L484_018680</name>
</gene>
<reference evidence="5" key="1">
    <citation type="submission" date="2013-01" db="EMBL/GenBank/DDBJ databases">
        <title>Draft Genome Sequence of a Mulberry Tree, Morus notabilis C.K. Schneid.</title>
        <authorList>
            <person name="He N."/>
            <person name="Zhao S."/>
        </authorList>
    </citation>
    <scope>NUCLEOTIDE SEQUENCE</scope>
</reference>
<dbReference type="InterPro" id="IPR001584">
    <property type="entry name" value="Integrase_cat-core"/>
</dbReference>
<evidence type="ECO:0000256" key="2">
    <source>
        <dbReference type="ARBA" id="ARBA00022801"/>
    </source>
</evidence>
<dbReference type="InterPro" id="IPR013103">
    <property type="entry name" value="RVT_2"/>
</dbReference>
<dbReference type="GO" id="GO:0016787">
    <property type="term" value="F:hydrolase activity"/>
    <property type="evidence" value="ECO:0007669"/>
    <property type="project" value="UniProtKB-KW"/>
</dbReference>
<dbReference type="Pfam" id="PF00665">
    <property type="entry name" value="rve"/>
    <property type="match status" value="1"/>
</dbReference>
<keyword evidence="1" id="KW-0479">Metal-binding</keyword>
<dbReference type="Gene3D" id="3.30.420.10">
    <property type="entry name" value="Ribonuclease H-like superfamily/Ribonuclease H"/>
    <property type="match status" value="1"/>
</dbReference>
<dbReference type="InterPro" id="IPR039537">
    <property type="entry name" value="Retrotran_Ty1/copia-like"/>
</dbReference>
<keyword evidence="2" id="KW-0378">Hydrolase</keyword>
<dbReference type="eggNOG" id="KOG0017">
    <property type="taxonomic scope" value="Eukaryota"/>
</dbReference>
<evidence type="ECO:0000313" key="4">
    <source>
        <dbReference type="EMBL" id="EXC18499.1"/>
    </source>
</evidence>
<dbReference type="PROSITE" id="PS50994">
    <property type="entry name" value="INTEGRASE"/>
    <property type="match status" value="1"/>
</dbReference>
<dbReference type="InterPro" id="IPR012337">
    <property type="entry name" value="RNaseH-like_sf"/>
</dbReference>
<evidence type="ECO:0000259" key="3">
    <source>
        <dbReference type="PROSITE" id="PS50994"/>
    </source>
</evidence>
<dbReference type="PANTHER" id="PTHR42648:SF27">
    <property type="entry name" value="RNA-DIRECTED DNA POLYMERASE"/>
    <property type="match status" value="1"/>
</dbReference>
<proteinExistence type="predicted"/>
<dbReference type="GO" id="GO:0046872">
    <property type="term" value="F:metal ion binding"/>
    <property type="evidence" value="ECO:0007669"/>
    <property type="project" value="UniProtKB-KW"/>
</dbReference>
<dbReference type="AlphaFoldDB" id="W9RZ97"/>
<dbReference type="Proteomes" id="UP000030645">
    <property type="component" value="Unassembled WGS sequence"/>
</dbReference>
<dbReference type="EMBL" id="KE345837">
    <property type="protein sequence ID" value="EXC18499.1"/>
    <property type="molecule type" value="Genomic_DNA"/>
</dbReference>
<dbReference type="PANTHER" id="PTHR42648">
    <property type="entry name" value="TRANSPOSASE, PUTATIVE-RELATED"/>
    <property type="match status" value="1"/>
</dbReference>
<dbReference type="InterPro" id="IPR036397">
    <property type="entry name" value="RNaseH_sf"/>
</dbReference>
<dbReference type="STRING" id="981085.W9RZ97"/>
<dbReference type="GO" id="GO:0003676">
    <property type="term" value="F:nucleic acid binding"/>
    <property type="evidence" value="ECO:0007669"/>
    <property type="project" value="InterPro"/>
</dbReference>
<dbReference type="Pfam" id="PF25597">
    <property type="entry name" value="SH3_retrovirus"/>
    <property type="match status" value="1"/>
</dbReference>
<feature type="domain" description="Integrase catalytic" evidence="3">
    <location>
        <begin position="12"/>
        <end position="179"/>
    </location>
</feature>
<organism evidence="4 5">
    <name type="scientific">Morus notabilis</name>
    <dbReference type="NCBI Taxonomy" id="981085"/>
    <lineage>
        <taxon>Eukaryota</taxon>
        <taxon>Viridiplantae</taxon>
        <taxon>Streptophyta</taxon>
        <taxon>Embryophyta</taxon>
        <taxon>Tracheophyta</taxon>
        <taxon>Spermatophyta</taxon>
        <taxon>Magnoliopsida</taxon>
        <taxon>eudicotyledons</taxon>
        <taxon>Gunneridae</taxon>
        <taxon>Pentapetalae</taxon>
        <taxon>rosids</taxon>
        <taxon>fabids</taxon>
        <taxon>Rosales</taxon>
        <taxon>Moraceae</taxon>
        <taxon>Moreae</taxon>
        <taxon>Morus</taxon>
    </lineage>
</organism>
<protein>
    <submittedName>
        <fullName evidence="4">Retrovirus-related Pol polyprotein from transposon TNT 1-94</fullName>
    </submittedName>
</protein>
<keyword evidence="5" id="KW-1185">Reference proteome</keyword>
<dbReference type="SUPFAM" id="SSF53098">
    <property type="entry name" value="Ribonuclease H-like"/>
    <property type="match status" value="1"/>
</dbReference>